<dbReference type="AlphaFoldDB" id="A0A1T3NWD3"/>
<dbReference type="PANTHER" id="PTHR43649:SF29">
    <property type="entry name" value="OSMOPROTECTIVE COMPOUNDS-BINDING PROTEIN GGTB"/>
    <property type="match status" value="1"/>
</dbReference>
<protein>
    <recommendedName>
        <fullName evidence="6">ABC transporter substrate-binding protein</fullName>
    </recommendedName>
</protein>
<proteinExistence type="inferred from homology"/>
<evidence type="ECO:0000313" key="5">
    <source>
        <dbReference type="Proteomes" id="UP000190037"/>
    </source>
</evidence>
<comment type="similarity">
    <text evidence="1">Belongs to the bacterial solute-binding protein 1 family.</text>
</comment>
<keyword evidence="5" id="KW-1185">Reference proteome</keyword>
<evidence type="ECO:0008006" key="6">
    <source>
        <dbReference type="Google" id="ProtNLM"/>
    </source>
</evidence>
<evidence type="ECO:0000256" key="1">
    <source>
        <dbReference type="ARBA" id="ARBA00008520"/>
    </source>
</evidence>
<dbReference type="InterPro" id="IPR006059">
    <property type="entry name" value="SBP"/>
</dbReference>
<name>A0A1T3NWD3_9ACTN</name>
<evidence type="ECO:0000313" key="4">
    <source>
        <dbReference type="EMBL" id="OPC81166.1"/>
    </source>
</evidence>
<dbReference type="EMBL" id="MWQN01000001">
    <property type="protein sequence ID" value="OPC81166.1"/>
    <property type="molecule type" value="Genomic_DNA"/>
</dbReference>
<keyword evidence="3" id="KW-0472">Membrane</keyword>
<feature type="transmembrane region" description="Helical" evidence="3">
    <location>
        <begin position="21"/>
        <end position="44"/>
    </location>
</feature>
<dbReference type="Gene3D" id="3.40.190.10">
    <property type="entry name" value="Periplasmic binding protein-like II"/>
    <property type="match status" value="2"/>
</dbReference>
<keyword evidence="2" id="KW-0813">Transport</keyword>
<dbReference type="InterPro" id="IPR050490">
    <property type="entry name" value="Bact_solute-bd_prot1"/>
</dbReference>
<reference evidence="4 5" key="1">
    <citation type="submission" date="2017-03" db="EMBL/GenBank/DDBJ databases">
        <title>Draft genome sequence of Streptomyces scabrisporus NF3, endophyte isolated from Amphipterygium adstringens.</title>
        <authorList>
            <person name="Vazquez M."/>
            <person name="Ceapa C.D."/>
            <person name="Rodriguez Luna D."/>
            <person name="Sanchez Esquivel S."/>
        </authorList>
    </citation>
    <scope>NUCLEOTIDE SEQUENCE [LARGE SCALE GENOMIC DNA]</scope>
    <source>
        <strain evidence="4 5">NF3</strain>
    </source>
</reference>
<keyword evidence="3" id="KW-0812">Transmembrane</keyword>
<evidence type="ECO:0000256" key="2">
    <source>
        <dbReference type="ARBA" id="ARBA00022448"/>
    </source>
</evidence>
<organism evidence="4 5">
    <name type="scientific">Embleya scabrispora</name>
    <dbReference type="NCBI Taxonomy" id="159449"/>
    <lineage>
        <taxon>Bacteria</taxon>
        <taxon>Bacillati</taxon>
        <taxon>Actinomycetota</taxon>
        <taxon>Actinomycetes</taxon>
        <taxon>Kitasatosporales</taxon>
        <taxon>Streptomycetaceae</taxon>
        <taxon>Embleya</taxon>
    </lineage>
</organism>
<dbReference type="STRING" id="159449.B4N89_09565"/>
<keyword evidence="3" id="KW-1133">Transmembrane helix</keyword>
<accession>A0A1T3NWD3</accession>
<comment type="caution">
    <text evidence="4">The sequence shown here is derived from an EMBL/GenBank/DDBJ whole genome shotgun (WGS) entry which is preliminary data.</text>
</comment>
<evidence type="ECO:0000256" key="3">
    <source>
        <dbReference type="SAM" id="Phobius"/>
    </source>
</evidence>
<gene>
    <name evidence="4" type="ORF">B4N89_09565</name>
</gene>
<dbReference type="Pfam" id="PF01547">
    <property type="entry name" value="SBP_bac_1"/>
    <property type="match status" value="1"/>
</dbReference>
<sequence length="441" mass="47153">MRGRARARPRGGAGAPIRIRGASVIIGGGPRAALGALLLIGAALTPVACTTASPTRVVNVLGTWEEAEKEAFYKVVAPFERETGIDVRLEGTRDVAAVVAGRVEEGDPPEIAVLSSPGDLLHYDKMNKLAPLDGIHPDYAPEWLAPGRVNGRQVAVVIKAALKSTIWYNRAKLDAVHEPVPTTWAQLRATTAKLRAAGTTPWCMGLASSTTSGWPGTDWIEDLVLARSGPDLYDAWVRGKLPWKGPEVKAAWQSWGELLNPDTVQGGAINVLLTGFDKSAQVVDARGGCAFDHQGSFVAGTYASHFPPGATPDYATFPFPGFDTPVPRVVAGDVAAMFHATPAARDLLNYLTSTRAQALWVATSTALSPDRNVPSDAYRDEVTKRLGAELSGARSIRFDASDLMPTTMRSAFQRAVSAYVSDPSALDRILDDLDRVRDTAY</sequence>
<dbReference type="SUPFAM" id="SSF53850">
    <property type="entry name" value="Periplasmic binding protein-like II"/>
    <property type="match status" value="1"/>
</dbReference>
<dbReference type="Proteomes" id="UP000190037">
    <property type="component" value="Unassembled WGS sequence"/>
</dbReference>
<dbReference type="PANTHER" id="PTHR43649">
    <property type="entry name" value="ARABINOSE-BINDING PROTEIN-RELATED"/>
    <property type="match status" value="1"/>
</dbReference>